<evidence type="ECO:0000313" key="11">
    <source>
        <dbReference type="EMBL" id="MFC5641759.1"/>
    </source>
</evidence>
<evidence type="ECO:0000256" key="2">
    <source>
        <dbReference type="ARBA" id="ARBA00011955"/>
    </source>
</evidence>
<comment type="caution">
    <text evidence="11">The sequence shown here is derived from an EMBL/GenBank/DDBJ whole genome shotgun (WGS) entry which is preliminary data.</text>
</comment>
<keyword evidence="12" id="KW-1185">Reference proteome</keyword>
<dbReference type="EC" id="2.7.1.180" evidence="2"/>
<dbReference type="Pfam" id="PF02424">
    <property type="entry name" value="ApbE"/>
    <property type="match status" value="2"/>
</dbReference>
<dbReference type="InterPro" id="IPR003374">
    <property type="entry name" value="ApbE-like_sf"/>
</dbReference>
<evidence type="ECO:0000256" key="7">
    <source>
        <dbReference type="ARBA" id="ARBA00022827"/>
    </source>
</evidence>
<dbReference type="SUPFAM" id="SSF143631">
    <property type="entry name" value="ApbE-like"/>
    <property type="match status" value="1"/>
</dbReference>
<dbReference type="PANTHER" id="PTHR30040">
    <property type="entry name" value="THIAMINE BIOSYNTHESIS LIPOPROTEIN APBE"/>
    <property type="match status" value="1"/>
</dbReference>
<keyword evidence="8" id="KW-0460">Magnesium</keyword>
<comment type="catalytic activity">
    <reaction evidence="10">
        <text>L-threonyl-[protein] + FAD = FMN-L-threonyl-[protein] + AMP + H(+)</text>
        <dbReference type="Rhea" id="RHEA:36847"/>
        <dbReference type="Rhea" id="RHEA-COMP:11060"/>
        <dbReference type="Rhea" id="RHEA-COMP:11061"/>
        <dbReference type="ChEBI" id="CHEBI:15378"/>
        <dbReference type="ChEBI" id="CHEBI:30013"/>
        <dbReference type="ChEBI" id="CHEBI:57692"/>
        <dbReference type="ChEBI" id="CHEBI:74257"/>
        <dbReference type="ChEBI" id="CHEBI:456215"/>
        <dbReference type="EC" id="2.7.1.180"/>
    </reaction>
</comment>
<keyword evidence="7" id="KW-0274">FAD</keyword>
<dbReference type="Gene3D" id="3.10.520.10">
    <property type="entry name" value="ApbE-like domains"/>
    <property type="match status" value="2"/>
</dbReference>
<proteinExistence type="predicted"/>
<evidence type="ECO:0000256" key="1">
    <source>
        <dbReference type="ARBA" id="ARBA00001946"/>
    </source>
</evidence>
<keyword evidence="5 11" id="KW-0808">Transferase</keyword>
<evidence type="ECO:0000256" key="6">
    <source>
        <dbReference type="ARBA" id="ARBA00022723"/>
    </source>
</evidence>
<sequence length="260" mass="27575">MLRHAEHVMGTVFSFAVRDPGPDTAAALRRIVERLHRIDAVFSPYRPDSDISRLDRGETTLEACDPEVAQVLDRCREIAAETGGRFTERPHGRLDPSGWVKGWAVEEASRALRTAGSRDHSVSGGGDVQTAGGPWRIGIADPLRPGALAAVVTGRDLAVATSGPAERGDHIVDPVRGRPATGLASLTLVGRTLARTDALATAAFAMGPERAIEWVAAHPDVAGLAVHPDGRRERTPGFARHLAPADAATWQLPAPLRTAG</sequence>
<evidence type="ECO:0000256" key="10">
    <source>
        <dbReference type="ARBA" id="ARBA00048540"/>
    </source>
</evidence>
<organism evidence="11 12">
    <name type="scientific">Kitasatospora cinereorecta</name>
    <dbReference type="NCBI Taxonomy" id="285560"/>
    <lineage>
        <taxon>Bacteria</taxon>
        <taxon>Bacillati</taxon>
        <taxon>Actinomycetota</taxon>
        <taxon>Actinomycetes</taxon>
        <taxon>Kitasatosporales</taxon>
        <taxon>Streptomycetaceae</taxon>
        <taxon>Kitasatospora</taxon>
    </lineage>
</organism>
<evidence type="ECO:0000256" key="4">
    <source>
        <dbReference type="ARBA" id="ARBA00022630"/>
    </source>
</evidence>
<dbReference type="RefSeq" id="WP_346141648.1">
    <property type="nucleotide sequence ID" value="NZ_BAAAUA010000005.1"/>
</dbReference>
<evidence type="ECO:0000313" key="12">
    <source>
        <dbReference type="Proteomes" id="UP001596066"/>
    </source>
</evidence>
<gene>
    <name evidence="11" type="ORF">ACFPZF_10385</name>
</gene>
<dbReference type="GO" id="GO:0016740">
    <property type="term" value="F:transferase activity"/>
    <property type="evidence" value="ECO:0007669"/>
    <property type="project" value="UniProtKB-KW"/>
</dbReference>
<keyword evidence="6" id="KW-0479">Metal-binding</keyword>
<accession>A0ABW0V9X1</accession>
<evidence type="ECO:0000256" key="3">
    <source>
        <dbReference type="ARBA" id="ARBA00016337"/>
    </source>
</evidence>
<name>A0ABW0V9X1_9ACTN</name>
<keyword evidence="4" id="KW-0285">Flavoprotein</keyword>
<dbReference type="EMBL" id="JBHSOC010000014">
    <property type="protein sequence ID" value="MFC5641759.1"/>
    <property type="molecule type" value="Genomic_DNA"/>
</dbReference>
<dbReference type="Proteomes" id="UP001596066">
    <property type="component" value="Unassembled WGS sequence"/>
</dbReference>
<dbReference type="InterPro" id="IPR024932">
    <property type="entry name" value="ApbE"/>
</dbReference>
<evidence type="ECO:0000256" key="9">
    <source>
        <dbReference type="ARBA" id="ARBA00031306"/>
    </source>
</evidence>
<dbReference type="PANTHER" id="PTHR30040:SF2">
    <property type="entry name" value="FAD:PROTEIN FMN TRANSFERASE"/>
    <property type="match status" value="1"/>
</dbReference>
<protein>
    <recommendedName>
        <fullName evidence="3">FAD:protein FMN transferase</fullName>
        <ecNumber evidence="2">2.7.1.180</ecNumber>
    </recommendedName>
    <alternativeName>
        <fullName evidence="9">Flavin transferase</fullName>
    </alternativeName>
</protein>
<comment type="cofactor">
    <cofactor evidence="1">
        <name>Mg(2+)</name>
        <dbReference type="ChEBI" id="CHEBI:18420"/>
    </cofactor>
</comment>
<evidence type="ECO:0000256" key="5">
    <source>
        <dbReference type="ARBA" id="ARBA00022679"/>
    </source>
</evidence>
<reference evidence="12" key="1">
    <citation type="journal article" date="2019" name="Int. J. Syst. Evol. Microbiol.">
        <title>The Global Catalogue of Microorganisms (GCM) 10K type strain sequencing project: providing services to taxonomists for standard genome sequencing and annotation.</title>
        <authorList>
            <consortium name="The Broad Institute Genomics Platform"/>
            <consortium name="The Broad Institute Genome Sequencing Center for Infectious Disease"/>
            <person name="Wu L."/>
            <person name="Ma J."/>
        </authorList>
    </citation>
    <scope>NUCLEOTIDE SEQUENCE [LARGE SCALE GENOMIC DNA]</scope>
    <source>
        <strain evidence="12">CGMCC 4.1622</strain>
    </source>
</reference>
<evidence type="ECO:0000256" key="8">
    <source>
        <dbReference type="ARBA" id="ARBA00022842"/>
    </source>
</evidence>